<evidence type="ECO:0000259" key="26">
    <source>
        <dbReference type="PROSITE" id="PS50057"/>
    </source>
</evidence>
<dbReference type="GO" id="GO:0030027">
    <property type="term" value="C:lamellipodium"/>
    <property type="evidence" value="ECO:0007669"/>
    <property type="project" value="UniProtKB-SubCell"/>
</dbReference>
<keyword evidence="12 19" id="KW-0206">Cytoskeleton</keyword>
<dbReference type="CDD" id="cd14473">
    <property type="entry name" value="FERM_B-lobe"/>
    <property type="match status" value="1"/>
</dbReference>
<evidence type="ECO:0000256" key="15">
    <source>
        <dbReference type="ARBA" id="ARBA00051722"/>
    </source>
</evidence>
<evidence type="ECO:0000256" key="7">
    <source>
        <dbReference type="ARBA" id="ARBA00022553"/>
    </source>
</evidence>
<feature type="domain" description="PDZ" evidence="27">
    <location>
        <begin position="1047"/>
        <end position="1133"/>
    </location>
</feature>
<dbReference type="InterPro" id="IPR018980">
    <property type="entry name" value="FERM_PH-like_C"/>
</dbReference>
<evidence type="ECO:0000256" key="20">
    <source>
        <dbReference type="PIRSR" id="PIRSR000933-50"/>
    </source>
</evidence>
<evidence type="ECO:0000313" key="29">
    <source>
        <dbReference type="Ensembl" id="ENSCUSP00005013695.1"/>
    </source>
</evidence>
<feature type="binding site" evidence="21">
    <location>
        <position position="2365"/>
    </location>
    <ligand>
        <name>substrate</name>
    </ligand>
</feature>
<dbReference type="EC" id="3.1.3.48" evidence="5 19"/>
<dbReference type="FunFam" id="2.30.42.10:FF:000174">
    <property type="entry name" value="Tyrosine-protein phosphatase non-receptor type 13"/>
    <property type="match status" value="1"/>
</dbReference>
<name>A0A8C3UI32_CATUS</name>
<dbReference type="InterPro" id="IPR014352">
    <property type="entry name" value="FERM/acyl-CoA-bd_prot_sf"/>
</dbReference>
<evidence type="ECO:0000256" key="19">
    <source>
        <dbReference type="PIRNR" id="PIRNR000933"/>
    </source>
</evidence>
<keyword evidence="9 19" id="KW-0378">Hydrolase</keyword>
<dbReference type="InterPro" id="IPR035963">
    <property type="entry name" value="FERM_2"/>
</dbReference>
<evidence type="ECO:0000256" key="2">
    <source>
        <dbReference type="ARBA" id="ARBA00004245"/>
    </source>
</evidence>
<evidence type="ECO:0000256" key="9">
    <source>
        <dbReference type="ARBA" id="ARBA00022801"/>
    </source>
</evidence>
<dbReference type="InterPro" id="IPR036034">
    <property type="entry name" value="PDZ_sf"/>
</dbReference>
<dbReference type="GO" id="GO:0005737">
    <property type="term" value="C:cytoplasm"/>
    <property type="evidence" value="ECO:0007669"/>
    <property type="project" value="UniProtKB-UniRule"/>
</dbReference>
<dbReference type="GO" id="GO:0036312">
    <property type="term" value="F:phosphatidylinositol 3-kinase regulatory subunit binding"/>
    <property type="evidence" value="ECO:0007669"/>
    <property type="project" value="TreeGrafter"/>
</dbReference>
<reference evidence="29" key="3">
    <citation type="submission" date="2025-09" db="UniProtKB">
        <authorList>
            <consortium name="Ensembl"/>
        </authorList>
    </citation>
    <scope>IDENTIFICATION</scope>
</reference>
<dbReference type="Gene3D" id="1.20.80.10">
    <property type="match status" value="1"/>
</dbReference>
<feature type="coiled-coil region" evidence="22">
    <location>
        <begin position="442"/>
        <end position="469"/>
    </location>
</feature>
<feature type="domain" description="FERM" evidence="26">
    <location>
        <begin position="541"/>
        <end position="841"/>
    </location>
</feature>
<keyword evidence="11 22" id="KW-0175">Coiled coil</keyword>
<dbReference type="CDD" id="cd06697">
    <property type="entry name" value="PDZ5_PTPN13-like"/>
    <property type="match status" value="1"/>
</dbReference>
<dbReference type="PIRSF" id="PIRSF000933">
    <property type="entry name" value="Tyr-Ptase_nr13"/>
    <property type="match status" value="1"/>
</dbReference>
<dbReference type="InterPro" id="IPR029021">
    <property type="entry name" value="Prot-tyrosine_phosphatase-like"/>
</dbReference>
<sequence>MHVSLAEALEVRGGPLQEEEIWAILNQSAESLQELFRKADPAALGFIVSPWSLLLLPSGSVSFTDENVSQQDLRAFTAPEVLQNHSLSSLSDVEKVHIYSLGMALFWGADHEVPQSQPIKLGDHLNSILLGMCEDVIYARVSVRTVLDACSAHIRNSNCAPSFSYVKQLVRLVLGSLSGMNQLSCNGDRKPQPDRSQAIRERLRGKGLPTGKCFIAALGKTKAHFSQQTTLNKGLSKSMGFLSIRGTRDEEEFFQGISADYSLGQEDVFCPHRCKTSELEKKGHLHTDVPPKRKIWASSTDLLCTTDKAAERDHAGGSHRHSHQCETFTVRTSTAARNKEARYSDGSIALDVFGPQKLDQTRHVPETSTSAAISSAFDRIRERQKKLQLLREAMNVEEPLRRYKSYHSDVYSTSSESPSVISSEPDFRQGKTCHEAPFEGKLISQEVMLKRQEEEMMQLQARMALRQSRPNLYPGDAIRSSMLDITRDPLREIALETAMTQRKLRNFFGPEFVKMTIEPFISLDLPKSILTKKGKSDDTRRKVNVMLLSGQKLELTCDTKTICKDVFDMVVAHIGLVEHHFFGLATLRDNEFFFVDPDIKLSKVAPEGWKEEPKKKNKPPVNFTLFFRIKFFVDDVSLIQHTLTCHQYYLQLRKDILEDRMHCDDETALLLASLALQAEYGDYQAEVHGLSYFRLEHYVPARVMEKLDLSYIKEELPKLHSTYVGASEKETELEFLKLCQRLTEYGVHLHHVLPEKRSQTGILLGVCCKGVVIFEVHNGARTPVLRFPWRETKKISFSKKKITLQNTSDGIKHAFQTDNSKTCQYLLHLCSSQHKFQLQMRTRQSNQDTQDIERASFRSLNLHADSVKGFNMGRAISTGSLASSTLNRLAVRPLSVQAEILKRLSCSELSLFQPLPGSARDKNEKSPWEERPRVMSKSFHDLSQSHISVYPPRKNVITALDSSPKKIEDIMGRVFQQMPKFDTGSATGALKLSNSKSHAGLSRSPERKKNESDSSSIEDTGQAYVVGQHAKNNITNRVATPEREITLVNLKKDEKFGLGFQIVGGEKTGKLDLGIFIHSVIPGGPADLEGTLKPGHRLISINSTSLEGVSHQAALEILENAPEDVTLVISQPKDKLSKASSNTAHISNGARGYLRRPSSVQDNEAESSSEEPSRCRGHQRPVSGSLSGLSGGKRDGSMSSQDSRTESASLSQSQPAGFFGKRASGRAQQDAQHHSECQPVGSKTIEKRRSSLDSTRAKNKRPGAVEPVEYSDRGDSDMDEATYSGSQEQQPAKKDSSSSNTANKVNSKKVSATLLKPGDIFEVELAKKDNGLGISVTVLFDKGGINTSIRHGGIYVKAIIPKGAAEADGRIEKGDRVLSVNGISLEGATHKQAVETLRNTGQVVHLLLEKGQLSGAKAHAPVTPQCTLPNQVGQCEPQEKPATESSNAKDYSFVTAENTFEVKLLKNSSGLGFSFCREDNLTPEQLGSTIVRVKKLFPGQPAAESGQIEIGDVILKVNGASLKGLSQQEVISALRGTSPEVSLLLCRPPSGILPDIDPSLLTPIHSPPQVFPEVSREVSGPSNGEQGDSSDENETTDLSKKRLKSPSRRDSYSDSSRSGDEEVMESAAQVGLGWSSGLYHSSGEAEAHPGQVDTVRTILYPEQEAPSKAELEDSDVPLDLPVIPTCRTVPDVTTSMLINECYATPVSELTSHLGEIDSLLTQLEKNAEEYEPEVELRVTLTKSEKGSLGFTVTKGNDSVGCYIHDIVQDPAKSDGRLRPGDRLIKVNDIDVTNMSHTDAVNFLRAAPRTVRLVLGRVLELPKMPVLPHLLPDITLMCHKEELGLSLSGGHDSLYQVVYISDILPKSVAAREESLHVLDIIHYINGVSTQGMTLKEAKRMLETYLPTVVLKATRDGHAVFPKSKSPENSSPWPMKANGKICVLTHKIMPCVSPFKLVLPNHSILGKFVILHYLSSGTEVPDDEYYDEDDHNEVVQYLLDVVDEEAQNLLNQNNSGITGVLAMNGRVTEDKSEDTDCDGSSLPEDFSEVGWQEPSLSQADEEEITWGSDELPIESVSQERVNKDFPLVTDEEISALPAVNVLPGGKYSGAKLKSAIRMLRGLLEQGVPSKEIENLQELKPLDQCLIGQAKENRRKNRYKNILPYDTTRVPLGVEGGYINASFIRMPVGNEEFVYIACQGPLPTTVADFWQMVWEQNCTVIAMMTQEVEGEKIKCQRYWPDVLNKTTMINDRLRLALVRLQQLKGFIIRVLELQEIQTGEVRHISHLNFIAWPDHDTPSQPDDLITFISYMRHVHKSGPIITHCSAGIGRSGTLICIDVVLGLISRDLDFDISDLVRTMRLQRHGMVQTEDQYIFCYQVVLYVLNRLQHEEQQRDK</sequence>
<dbReference type="SUPFAM" id="SSF52799">
    <property type="entry name" value="(Phosphotyrosine protein) phosphatases II"/>
    <property type="match status" value="1"/>
</dbReference>
<dbReference type="Pfam" id="PF09380">
    <property type="entry name" value="FERM_C"/>
    <property type="match status" value="1"/>
</dbReference>
<dbReference type="SMART" id="SM00750">
    <property type="entry name" value="KIND"/>
    <property type="match status" value="1"/>
</dbReference>
<organism evidence="29 30">
    <name type="scientific">Catharus ustulatus</name>
    <name type="common">Russet-backed thrush</name>
    <name type="synonym">Hylocichla ustulatus</name>
    <dbReference type="NCBI Taxonomy" id="91951"/>
    <lineage>
        <taxon>Eukaryota</taxon>
        <taxon>Metazoa</taxon>
        <taxon>Chordata</taxon>
        <taxon>Craniata</taxon>
        <taxon>Vertebrata</taxon>
        <taxon>Euteleostomi</taxon>
        <taxon>Archelosauria</taxon>
        <taxon>Archosauria</taxon>
        <taxon>Dinosauria</taxon>
        <taxon>Saurischia</taxon>
        <taxon>Theropoda</taxon>
        <taxon>Coelurosauria</taxon>
        <taxon>Aves</taxon>
        <taxon>Neognathae</taxon>
        <taxon>Neoaves</taxon>
        <taxon>Telluraves</taxon>
        <taxon>Australaves</taxon>
        <taxon>Passeriformes</taxon>
        <taxon>Turdidae</taxon>
        <taxon>Catharus</taxon>
    </lineage>
</organism>
<dbReference type="Gene3D" id="1.10.510.10">
    <property type="entry name" value="Transferase(Phosphotransferase) domain 1"/>
    <property type="match status" value="1"/>
</dbReference>
<dbReference type="Pfam" id="PF00373">
    <property type="entry name" value="FERM_M"/>
    <property type="match status" value="1"/>
</dbReference>
<dbReference type="Proteomes" id="UP000694563">
    <property type="component" value="Chromosome 5"/>
</dbReference>
<dbReference type="InterPro" id="IPR003595">
    <property type="entry name" value="Tyr_Pase_cat"/>
</dbReference>
<dbReference type="FunFam" id="2.30.29.30:FF:000107">
    <property type="entry name" value="Tyrosine-protein phosphatase non-receptor type 13"/>
    <property type="match status" value="1"/>
</dbReference>
<evidence type="ECO:0000256" key="1">
    <source>
        <dbReference type="ARBA" id="ARBA00004123"/>
    </source>
</evidence>
<dbReference type="SMART" id="SM00295">
    <property type="entry name" value="B41"/>
    <property type="match status" value="1"/>
</dbReference>
<feature type="domain" description="PDZ" evidence="27">
    <location>
        <begin position="1461"/>
        <end position="1549"/>
    </location>
</feature>
<dbReference type="PANTHER" id="PTHR46900">
    <property type="entry name" value="TYROSINE-PROTEIN PHOSPHATASE NON-RECEPTOR TYPE 13"/>
    <property type="match status" value="1"/>
</dbReference>
<dbReference type="Pfam" id="PF09379">
    <property type="entry name" value="FERM_N"/>
    <property type="match status" value="1"/>
</dbReference>
<dbReference type="InterPro" id="IPR019749">
    <property type="entry name" value="Band_41_domain"/>
</dbReference>
<keyword evidence="7" id="KW-0597">Phosphoprotein</keyword>
<dbReference type="Gene3D" id="2.30.29.30">
    <property type="entry name" value="Pleckstrin-homology domain (PH domain)/Phosphotyrosine-binding domain (PTB)"/>
    <property type="match status" value="1"/>
</dbReference>
<evidence type="ECO:0000256" key="22">
    <source>
        <dbReference type="SAM" id="Coils"/>
    </source>
</evidence>
<evidence type="ECO:0000256" key="13">
    <source>
        <dbReference type="ARBA" id="ARBA00023242"/>
    </source>
</evidence>
<reference evidence="29" key="2">
    <citation type="submission" date="2025-08" db="UniProtKB">
        <authorList>
            <consortium name="Ensembl"/>
        </authorList>
    </citation>
    <scope>IDENTIFICATION</scope>
</reference>
<dbReference type="CDD" id="cd14597">
    <property type="entry name" value="PTPc-N13"/>
    <property type="match status" value="1"/>
</dbReference>
<dbReference type="GO" id="GO:0004725">
    <property type="term" value="F:protein tyrosine phosphatase activity"/>
    <property type="evidence" value="ECO:0007669"/>
    <property type="project" value="UniProtKB-UniRule"/>
</dbReference>
<keyword evidence="14" id="KW-0966">Cell projection</keyword>
<dbReference type="InterPro" id="IPR029071">
    <property type="entry name" value="Ubiquitin-like_domsf"/>
</dbReference>
<evidence type="ECO:0000256" key="21">
    <source>
        <dbReference type="PIRSR" id="PIRSR000933-51"/>
    </source>
</evidence>
<dbReference type="Pfam" id="PF00595">
    <property type="entry name" value="PDZ"/>
    <property type="match status" value="5"/>
</dbReference>
<dbReference type="SUPFAM" id="SSF50729">
    <property type="entry name" value="PH domain-like"/>
    <property type="match status" value="1"/>
</dbReference>
<dbReference type="CDD" id="cd06792">
    <property type="entry name" value="PDZ2-PTPN13_FRMPD2-like"/>
    <property type="match status" value="1"/>
</dbReference>
<evidence type="ECO:0000256" key="18">
    <source>
        <dbReference type="ARBA" id="ARBA00072465"/>
    </source>
</evidence>
<dbReference type="InterPro" id="IPR018979">
    <property type="entry name" value="FERM_N"/>
</dbReference>
<dbReference type="PROSITE" id="PS50055">
    <property type="entry name" value="TYR_PHOSPHATASE_PTP"/>
    <property type="match status" value="1"/>
</dbReference>
<dbReference type="Gene3D" id="3.90.190.10">
    <property type="entry name" value="Protein tyrosine phosphatase superfamily"/>
    <property type="match status" value="1"/>
</dbReference>
<dbReference type="SUPFAM" id="SSF50156">
    <property type="entry name" value="PDZ domain-like"/>
    <property type="match status" value="5"/>
</dbReference>
<evidence type="ECO:0000259" key="28">
    <source>
        <dbReference type="PROSITE" id="PS51377"/>
    </source>
</evidence>
<evidence type="ECO:0000256" key="14">
    <source>
        <dbReference type="ARBA" id="ARBA00023273"/>
    </source>
</evidence>
<feature type="binding site" evidence="21">
    <location>
        <position position="2291"/>
    </location>
    <ligand>
        <name>substrate</name>
    </ligand>
</feature>
<evidence type="ECO:0000259" key="25">
    <source>
        <dbReference type="PROSITE" id="PS50056"/>
    </source>
</evidence>
<comment type="similarity">
    <text evidence="4 19">Belongs to the protein-tyrosine phosphatase family. Non-receptor class subfamily.</text>
</comment>
<evidence type="ECO:0000256" key="16">
    <source>
        <dbReference type="ARBA" id="ARBA00058792"/>
    </source>
</evidence>
<dbReference type="InterPro" id="IPR011019">
    <property type="entry name" value="KIND_dom"/>
</dbReference>
<dbReference type="PRINTS" id="PR00935">
    <property type="entry name" value="BAND41"/>
</dbReference>
<dbReference type="SUPFAM" id="SSF54236">
    <property type="entry name" value="Ubiquitin-like"/>
    <property type="match status" value="1"/>
</dbReference>
<feature type="domain" description="Tyrosine-protein phosphatase" evidence="24">
    <location>
        <begin position="2126"/>
        <end position="2380"/>
    </location>
</feature>
<evidence type="ECO:0000259" key="27">
    <source>
        <dbReference type="PROSITE" id="PS50106"/>
    </source>
</evidence>
<dbReference type="CDD" id="cd23072">
    <property type="entry name" value="PDZ1_PTPN13-like"/>
    <property type="match status" value="1"/>
</dbReference>
<feature type="binding site" evidence="21">
    <location>
        <begin position="2321"/>
        <end position="2327"/>
    </location>
    <ligand>
        <name>substrate</name>
    </ligand>
</feature>
<dbReference type="InterPro" id="IPR000299">
    <property type="entry name" value="FERM_domain"/>
</dbReference>
<evidence type="ECO:0000313" key="30">
    <source>
        <dbReference type="Proteomes" id="UP000694563"/>
    </source>
</evidence>
<dbReference type="InterPro" id="IPR000242">
    <property type="entry name" value="PTP_cat"/>
</dbReference>
<evidence type="ECO:0000256" key="12">
    <source>
        <dbReference type="ARBA" id="ARBA00023212"/>
    </source>
</evidence>
<dbReference type="InterPro" id="IPR019748">
    <property type="entry name" value="FERM_central"/>
</dbReference>
<dbReference type="FunFam" id="2.30.42.10:FF:000084">
    <property type="entry name" value="Tyrosine-protein phosphatase non-receptor type 13"/>
    <property type="match status" value="1"/>
</dbReference>
<dbReference type="FunFam" id="2.30.42.10:FF:000086">
    <property type="entry name" value="Tyrosine-protein phosphatase non-receptor type 13"/>
    <property type="match status" value="1"/>
</dbReference>
<feature type="region of interest" description="Disordered" evidence="23">
    <location>
        <begin position="1132"/>
        <end position="1305"/>
    </location>
</feature>
<dbReference type="CDD" id="cd17195">
    <property type="entry name" value="FERM_F1_PTPN13"/>
    <property type="match status" value="1"/>
</dbReference>
<feature type="active site" description="Phosphocysteine intermediate" evidence="20">
    <location>
        <position position="2321"/>
    </location>
</feature>
<evidence type="ECO:0000259" key="24">
    <source>
        <dbReference type="PROSITE" id="PS50055"/>
    </source>
</evidence>
<evidence type="ECO:0000256" key="11">
    <source>
        <dbReference type="ARBA" id="ARBA00023054"/>
    </source>
</evidence>
<comment type="subcellular location">
    <subcellularLocation>
        <location evidence="3">Cell projection</location>
        <location evidence="3">Lamellipodium</location>
    </subcellularLocation>
    <subcellularLocation>
        <location evidence="2 19">Cytoplasm</location>
        <location evidence="2 19">Cytoskeleton</location>
    </subcellularLocation>
    <subcellularLocation>
        <location evidence="1">Nucleus</location>
    </subcellularLocation>
</comment>
<dbReference type="Pfam" id="PF16599">
    <property type="entry name" value="PTN13_u3"/>
    <property type="match status" value="1"/>
</dbReference>
<dbReference type="InterPro" id="IPR011993">
    <property type="entry name" value="PH-like_dom_sf"/>
</dbReference>
<keyword evidence="6 19" id="KW-0963">Cytoplasm</keyword>
<dbReference type="InterPro" id="IPR001478">
    <property type="entry name" value="PDZ"/>
</dbReference>
<keyword evidence="8" id="KW-0677">Repeat</keyword>
<dbReference type="InterPro" id="IPR052074">
    <property type="entry name" value="NonRcpt_TyrProt_Phosphatase"/>
</dbReference>
<dbReference type="InterPro" id="IPR012153">
    <property type="entry name" value="PTPN13"/>
</dbReference>
<dbReference type="InterPro" id="IPR000387">
    <property type="entry name" value="Tyr_Pase_dom"/>
</dbReference>
<dbReference type="PROSITE" id="PS50057">
    <property type="entry name" value="FERM_3"/>
    <property type="match status" value="1"/>
</dbReference>
<reference evidence="29" key="1">
    <citation type="submission" date="2020-10" db="EMBL/GenBank/DDBJ databases">
        <title>Catharus ustulatus (Swainson's thrush) genome, bCatUst1, primary haplotype v2.</title>
        <authorList>
            <person name="Delmore K."/>
            <person name="Vafadar M."/>
            <person name="Formenti G."/>
            <person name="Chow W."/>
            <person name="Pelan S."/>
            <person name="Howe K."/>
            <person name="Rhie A."/>
            <person name="Mountcastle J."/>
            <person name="Haase B."/>
            <person name="Fedrigo O."/>
            <person name="Jarvis E.D."/>
        </authorList>
    </citation>
    <scope>NUCLEOTIDE SEQUENCE [LARGE SCALE GENOMIC DNA]</scope>
</reference>
<dbReference type="PANTHER" id="PTHR46900:SF1">
    <property type="entry name" value="TYROSINE-PROTEIN PHOSPHATASE NON-RECEPTOR TYPE 13"/>
    <property type="match status" value="1"/>
</dbReference>
<comment type="subunit">
    <text evidence="17">Interacts (via the first PDZ domain) with PLEKHA1 and PLEKHA2. Interacts (via the second PDZ domain) with TNFRSF6 (Fas receptor) (via C-terminus). Interacts (via the second PDZ domain) with TRIP6 (via the third LIM domain and C-terminus). Interacts (via the third PDZ domain) with NGFR (via C-terminal SVP motif) and PKN2 (via C-terminus). Interacts (via the second or fourth PDZ domains) with PDLIM4 (via C-terminus only or via combined C-terminus and LIM domain, but not LIM domain only). Found in a complex with PDLIM4 and TRIP6. Interacts with PDLIM4; this interaction results in dephosphorylation of SRC 'Tyr-419' by this protein leading to its inactivation. Interacts with BRD7. Interacts with RAPGEF6. Interacts with ARHGAP29. Interacts with PIK3R2; dephosphorylates PIK3R2. Interacts with FBXL2. Interacts (via the FERM domain) with ENTR1. Found in a complex with ENTR1, PTPN13 and GIT1.</text>
</comment>
<feature type="domain" description="PDZ" evidence="27">
    <location>
        <begin position="1322"/>
        <end position="1412"/>
    </location>
</feature>
<dbReference type="Pfam" id="PF00102">
    <property type="entry name" value="Y_phosphatase"/>
    <property type="match status" value="1"/>
</dbReference>
<dbReference type="SMART" id="SM00228">
    <property type="entry name" value="PDZ"/>
    <property type="match status" value="5"/>
</dbReference>
<dbReference type="FunFam" id="3.10.20.90:FF:000082">
    <property type="entry name" value="Tyrosine-protein phosphatase non-receptor type 13"/>
    <property type="match status" value="1"/>
</dbReference>
<dbReference type="Gene3D" id="2.30.42.10">
    <property type="match status" value="5"/>
</dbReference>
<comment type="function">
    <text evidence="19">Regulates negatively FAS-induced apoptosis and NGFR-mediated pro-apoptotic signaling.</text>
</comment>
<evidence type="ECO:0000256" key="8">
    <source>
        <dbReference type="ARBA" id="ARBA00022737"/>
    </source>
</evidence>
<evidence type="ECO:0000256" key="4">
    <source>
        <dbReference type="ARBA" id="ARBA00009649"/>
    </source>
</evidence>
<feature type="domain" description="Tyrosine specific protein phosphatases" evidence="25">
    <location>
        <begin position="2302"/>
        <end position="2371"/>
    </location>
</feature>
<feature type="compositionally biased region" description="Basic and acidic residues" evidence="23">
    <location>
        <begin position="1607"/>
        <end position="1620"/>
    </location>
</feature>
<accession>A0A8C3UI32</accession>
<dbReference type="SMART" id="SM00404">
    <property type="entry name" value="PTPc_motif"/>
    <property type="match status" value="1"/>
</dbReference>
<dbReference type="SUPFAM" id="SSF47031">
    <property type="entry name" value="Second domain of FERM"/>
    <property type="match status" value="1"/>
</dbReference>
<comment type="function">
    <text evidence="16">Tyrosine phosphatase which negatively regulates FAS-induced apoptosis and NGFR-mediated pro-apoptotic signaling. May regulate phosphoinositide 3-kinase (PI3K) signaling through dephosphorylation of PIK3R2.</text>
</comment>
<feature type="region of interest" description="Disordered" evidence="23">
    <location>
        <begin position="1557"/>
        <end position="1627"/>
    </location>
</feature>
<dbReference type="GO" id="GO:0005856">
    <property type="term" value="C:cytoskeleton"/>
    <property type="evidence" value="ECO:0007669"/>
    <property type="project" value="UniProtKB-SubCell"/>
</dbReference>
<feature type="domain" description="PDZ" evidence="27">
    <location>
        <begin position="1737"/>
        <end position="1818"/>
    </location>
</feature>
<evidence type="ECO:0000256" key="10">
    <source>
        <dbReference type="ARBA" id="ARBA00022912"/>
    </source>
</evidence>
<dbReference type="SMART" id="SM01196">
    <property type="entry name" value="FERM_C"/>
    <property type="match status" value="1"/>
</dbReference>
<gene>
    <name evidence="29" type="primary">PTPN13</name>
</gene>
<evidence type="ECO:0000256" key="6">
    <source>
        <dbReference type="ARBA" id="ARBA00022490"/>
    </source>
</evidence>
<dbReference type="SMART" id="SM00194">
    <property type="entry name" value="PTPc"/>
    <property type="match status" value="1"/>
</dbReference>
<feature type="domain" description="KIND" evidence="28">
    <location>
        <begin position="3"/>
        <end position="187"/>
    </location>
</feature>
<feature type="region of interest" description="Disordered" evidence="23">
    <location>
        <begin position="986"/>
        <end position="1024"/>
    </location>
</feature>
<comment type="catalytic activity">
    <reaction evidence="15 19">
        <text>O-phospho-L-tyrosyl-[protein] + H2O = L-tyrosyl-[protein] + phosphate</text>
        <dbReference type="Rhea" id="RHEA:10684"/>
        <dbReference type="Rhea" id="RHEA-COMP:10136"/>
        <dbReference type="Rhea" id="RHEA-COMP:20101"/>
        <dbReference type="ChEBI" id="CHEBI:15377"/>
        <dbReference type="ChEBI" id="CHEBI:43474"/>
        <dbReference type="ChEBI" id="CHEBI:46858"/>
        <dbReference type="ChEBI" id="CHEBI:61978"/>
        <dbReference type="EC" id="3.1.3.48"/>
    </reaction>
</comment>
<dbReference type="PROSITE" id="PS51377">
    <property type="entry name" value="KIND"/>
    <property type="match status" value="1"/>
</dbReference>
<keyword evidence="13" id="KW-0539">Nucleus</keyword>
<dbReference type="FunFam" id="1.20.80.10:FF:000011">
    <property type="entry name" value="Tyrosine-protein phosphatase non-receptor type 13"/>
    <property type="match status" value="1"/>
</dbReference>
<dbReference type="PROSITE" id="PS50106">
    <property type="entry name" value="PDZ"/>
    <property type="match status" value="5"/>
</dbReference>
<evidence type="ECO:0000256" key="5">
    <source>
        <dbReference type="ARBA" id="ARBA00013064"/>
    </source>
</evidence>
<keyword evidence="10 19" id="KW-0904">Protein phosphatase</keyword>
<dbReference type="FunFam" id="1.10.510.10:FF:000242">
    <property type="entry name" value="Tyrosine-protein phosphatase non-receptor type 13"/>
    <property type="match status" value="1"/>
</dbReference>
<dbReference type="CDD" id="cd06695">
    <property type="entry name" value="PDZ3_PTPN13_FRMPD2-like"/>
    <property type="match status" value="1"/>
</dbReference>
<proteinExistence type="inferred from homology"/>
<dbReference type="PRINTS" id="PR00700">
    <property type="entry name" value="PRTYPHPHTASE"/>
</dbReference>
<keyword evidence="30" id="KW-1185">Reference proteome</keyword>
<dbReference type="PROSITE" id="PS50056">
    <property type="entry name" value="TYR_PHOSPHATASE_2"/>
    <property type="match status" value="1"/>
</dbReference>
<protein>
    <recommendedName>
        <fullName evidence="18 19">Tyrosine-protein phosphatase non-receptor type 13</fullName>
        <ecNumber evidence="5 19">3.1.3.48</ecNumber>
    </recommendedName>
</protein>
<dbReference type="Gene3D" id="3.10.20.90">
    <property type="entry name" value="Phosphatidylinositol 3-kinase Catalytic Subunit, Chain A, domain 1"/>
    <property type="match status" value="1"/>
</dbReference>
<dbReference type="GO" id="GO:0005634">
    <property type="term" value="C:nucleus"/>
    <property type="evidence" value="ECO:0007669"/>
    <property type="project" value="UniProtKB-SubCell"/>
</dbReference>
<dbReference type="Ensembl" id="ENSCUST00005014240.1">
    <property type="protein sequence ID" value="ENSCUSP00005013695.1"/>
    <property type="gene ID" value="ENSCUSG00005005653.1"/>
</dbReference>
<dbReference type="CDD" id="cd06696">
    <property type="entry name" value="PDZ4_PTPN13-like"/>
    <property type="match status" value="1"/>
</dbReference>
<feature type="domain" description="PDZ" evidence="27">
    <location>
        <begin position="1832"/>
        <end position="1915"/>
    </location>
</feature>
<evidence type="ECO:0000256" key="23">
    <source>
        <dbReference type="SAM" id="MobiDB-lite"/>
    </source>
</evidence>
<evidence type="ECO:0000256" key="3">
    <source>
        <dbReference type="ARBA" id="ARBA00004510"/>
    </source>
</evidence>
<evidence type="ECO:0000256" key="17">
    <source>
        <dbReference type="ARBA" id="ARBA00065356"/>
    </source>
</evidence>
<feature type="compositionally biased region" description="Polar residues" evidence="23">
    <location>
        <begin position="1197"/>
        <end position="1215"/>
    </location>
</feature>
<dbReference type="FunFam" id="2.30.42.10:FF:000105">
    <property type="entry name" value="Tyrosine-protein phosphatase non-receptor type 13"/>
    <property type="match status" value="1"/>
</dbReference>